<sequence length="500" mass="54528">MASSSKVSSLKKKLEPPPPKIKKSYLFPADAIIPDSPTTVTTPLTLNFNKDVCPAGGSISTEGVLFLPATVSESNRLQKGWPRFPNSFSSAFELPRYASREKADLSSTLFQDTSKQIPTTFYPRLLTRFVDAFSTGPETRSEGFLLYQAITALQIAVSHIIHKHASRAKNHELLLELLELDCITACLDHYCLFWHRRQDCPLFAALFMALFCDYCENLLSPDEYQEYLYNKAECTGGGMSKRSRRHIKASLPDLLVTLTSLAIPLPLDPSTKEVIGIFCKSLAESAARISLLPDPSGFVRLRCRSLTSDGDSDSGRSAVPAQSPARKRHPSPAAYSDIELDNDDPATPDPPVVDDSDPGELVIPKIRESIARAAKAHGRGSGNLAPPLAKPLLPVTGPESGLTVSQVPEGPPTKKKKSLKALGKLRAASPSTSLILPTQPPDSQRLHIQKGPPDYFDDDDTRDPSLALMLPNPDFTITTGFASVLFQPSNAQHRARPPLL</sequence>
<gene>
    <name evidence="2" type="ORF">F5878DRAFT_667580</name>
</gene>
<feature type="compositionally biased region" description="Acidic residues" evidence="1">
    <location>
        <begin position="338"/>
        <end position="358"/>
    </location>
</feature>
<feature type="compositionally biased region" description="Low complexity" evidence="1">
    <location>
        <begin position="384"/>
        <end position="394"/>
    </location>
</feature>
<evidence type="ECO:0000256" key="1">
    <source>
        <dbReference type="SAM" id="MobiDB-lite"/>
    </source>
</evidence>
<dbReference type="AlphaFoldDB" id="A0AA38NVJ1"/>
<proteinExistence type="predicted"/>
<organism evidence="2 3">
    <name type="scientific">Lentinula raphanica</name>
    <dbReference type="NCBI Taxonomy" id="153919"/>
    <lineage>
        <taxon>Eukaryota</taxon>
        <taxon>Fungi</taxon>
        <taxon>Dikarya</taxon>
        <taxon>Basidiomycota</taxon>
        <taxon>Agaricomycotina</taxon>
        <taxon>Agaricomycetes</taxon>
        <taxon>Agaricomycetidae</taxon>
        <taxon>Agaricales</taxon>
        <taxon>Marasmiineae</taxon>
        <taxon>Omphalotaceae</taxon>
        <taxon>Lentinula</taxon>
    </lineage>
</organism>
<keyword evidence="3" id="KW-1185">Reference proteome</keyword>
<reference evidence="2" key="1">
    <citation type="submission" date="2022-08" db="EMBL/GenBank/DDBJ databases">
        <authorList>
            <consortium name="DOE Joint Genome Institute"/>
            <person name="Min B."/>
            <person name="Riley R."/>
            <person name="Sierra-Patev S."/>
            <person name="Naranjo-Ortiz M."/>
            <person name="Looney B."/>
            <person name="Konkel Z."/>
            <person name="Slot J.C."/>
            <person name="Sakamoto Y."/>
            <person name="Steenwyk J.L."/>
            <person name="Rokas A."/>
            <person name="Carro J."/>
            <person name="Camarero S."/>
            <person name="Ferreira P."/>
            <person name="Molpeceres G."/>
            <person name="Ruiz-Duenas F.J."/>
            <person name="Serrano A."/>
            <person name="Henrissat B."/>
            <person name="Drula E."/>
            <person name="Hughes K.W."/>
            <person name="Mata J.L."/>
            <person name="Ishikawa N.K."/>
            <person name="Vargas-Isla R."/>
            <person name="Ushijima S."/>
            <person name="Smith C.A."/>
            <person name="Ahrendt S."/>
            <person name="Andreopoulos W."/>
            <person name="He G."/>
            <person name="Labutti K."/>
            <person name="Lipzen A."/>
            <person name="Ng V."/>
            <person name="Sandor L."/>
            <person name="Barry K."/>
            <person name="Martinez A.T."/>
            <person name="Xiao Y."/>
            <person name="Gibbons J.G."/>
            <person name="Terashima K."/>
            <person name="Hibbett D.S."/>
            <person name="Grigoriev I.V."/>
        </authorList>
    </citation>
    <scope>NUCLEOTIDE SEQUENCE</scope>
    <source>
        <strain evidence="2">TFB9207</strain>
    </source>
</reference>
<feature type="region of interest" description="Disordered" evidence="1">
    <location>
        <begin position="373"/>
        <end position="465"/>
    </location>
</feature>
<dbReference type="EMBL" id="MU807492">
    <property type="protein sequence ID" value="KAJ3831414.1"/>
    <property type="molecule type" value="Genomic_DNA"/>
</dbReference>
<name>A0AA38NVJ1_9AGAR</name>
<accession>A0AA38NVJ1</accession>
<evidence type="ECO:0000313" key="3">
    <source>
        <dbReference type="Proteomes" id="UP001163846"/>
    </source>
</evidence>
<comment type="caution">
    <text evidence="2">The sequence shown here is derived from an EMBL/GenBank/DDBJ whole genome shotgun (WGS) entry which is preliminary data.</text>
</comment>
<feature type="region of interest" description="Disordered" evidence="1">
    <location>
        <begin position="307"/>
        <end position="359"/>
    </location>
</feature>
<protein>
    <submittedName>
        <fullName evidence="2">Uncharacterized protein</fullName>
    </submittedName>
</protein>
<dbReference type="Proteomes" id="UP001163846">
    <property type="component" value="Unassembled WGS sequence"/>
</dbReference>
<evidence type="ECO:0000313" key="2">
    <source>
        <dbReference type="EMBL" id="KAJ3831414.1"/>
    </source>
</evidence>